<reference evidence="1" key="1">
    <citation type="submission" date="2022-11" db="EMBL/GenBank/DDBJ databases">
        <authorList>
            <person name="Hyden B.L."/>
            <person name="Feng K."/>
            <person name="Yates T."/>
            <person name="Jawdy S."/>
            <person name="Smart L.B."/>
            <person name="Muchero W."/>
        </authorList>
    </citation>
    <scope>NUCLEOTIDE SEQUENCE</scope>
    <source>
        <tissue evidence="1">Shoot tip</tissue>
    </source>
</reference>
<name>A0A9Q0VAN0_SALPP</name>
<evidence type="ECO:0000313" key="1">
    <source>
        <dbReference type="EMBL" id="KAJ6744130.1"/>
    </source>
</evidence>
<dbReference type="EMBL" id="JAPFFK010000009">
    <property type="protein sequence ID" value="KAJ6744130.1"/>
    <property type="molecule type" value="Genomic_DNA"/>
</dbReference>
<comment type="caution">
    <text evidence="1">The sequence shown here is derived from an EMBL/GenBank/DDBJ whole genome shotgun (WGS) entry which is preliminary data.</text>
</comment>
<keyword evidence="2" id="KW-1185">Reference proteome</keyword>
<gene>
    <name evidence="1" type="ORF">OIU79_030445</name>
</gene>
<dbReference type="Proteomes" id="UP001151532">
    <property type="component" value="Chromosome 19"/>
</dbReference>
<reference evidence="1" key="2">
    <citation type="journal article" date="2023" name="Int. J. Mol. Sci.">
        <title>De Novo Assembly and Annotation of 11 Diverse Shrub Willow (Salix) Genomes Reveals Novel Gene Organization in Sex-Linked Regions.</title>
        <authorList>
            <person name="Hyden B."/>
            <person name="Feng K."/>
            <person name="Yates T.B."/>
            <person name="Jawdy S."/>
            <person name="Cereghino C."/>
            <person name="Smart L.B."/>
            <person name="Muchero W."/>
        </authorList>
    </citation>
    <scope>NUCLEOTIDE SEQUENCE</scope>
    <source>
        <tissue evidence="1">Shoot tip</tissue>
    </source>
</reference>
<evidence type="ECO:0000313" key="2">
    <source>
        <dbReference type="Proteomes" id="UP001151532"/>
    </source>
</evidence>
<dbReference type="AlphaFoldDB" id="A0A9Q0VAN0"/>
<feature type="non-terminal residue" evidence="1">
    <location>
        <position position="1"/>
    </location>
</feature>
<proteinExistence type="predicted"/>
<organism evidence="1 2">
    <name type="scientific">Salix purpurea</name>
    <name type="common">Purple osier willow</name>
    <dbReference type="NCBI Taxonomy" id="77065"/>
    <lineage>
        <taxon>Eukaryota</taxon>
        <taxon>Viridiplantae</taxon>
        <taxon>Streptophyta</taxon>
        <taxon>Embryophyta</taxon>
        <taxon>Tracheophyta</taxon>
        <taxon>Spermatophyta</taxon>
        <taxon>Magnoliopsida</taxon>
        <taxon>eudicotyledons</taxon>
        <taxon>Gunneridae</taxon>
        <taxon>Pentapetalae</taxon>
        <taxon>rosids</taxon>
        <taxon>fabids</taxon>
        <taxon>Malpighiales</taxon>
        <taxon>Salicaceae</taxon>
        <taxon>Saliceae</taxon>
        <taxon>Salix</taxon>
    </lineage>
</organism>
<dbReference type="OrthoDB" id="1728472at2759"/>
<sequence>MMLGDLHSIIRCCSCSQSWMEKV</sequence>
<accession>A0A9Q0VAN0</accession>
<protein>
    <submittedName>
        <fullName evidence="1">Uncharacterized protein</fullName>
    </submittedName>
</protein>